<keyword evidence="3 7" id="KW-0812">Transmembrane</keyword>
<keyword evidence="4 7" id="KW-1133">Transmembrane helix</keyword>
<dbReference type="InterPro" id="IPR036259">
    <property type="entry name" value="MFS_trans_sf"/>
</dbReference>
<dbReference type="SUPFAM" id="SSF103473">
    <property type="entry name" value="MFS general substrate transporter"/>
    <property type="match status" value="1"/>
</dbReference>
<dbReference type="EMBL" id="CP151503">
    <property type="protein sequence ID" value="WZN61145.1"/>
    <property type="molecule type" value="Genomic_DNA"/>
</dbReference>
<evidence type="ECO:0000313" key="9">
    <source>
        <dbReference type="EMBL" id="WZN61145.1"/>
    </source>
</evidence>
<feature type="transmembrane region" description="Helical" evidence="7">
    <location>
        <begin position="294"/>
        <end position="318"/>
    </location>
</feature>
<sequence length="481" mass="50726">MTLTVAEEEEEDEEGFHGHGHGSMEVLALPVALDRVGWGPFHWKFVVQCGLSWSCDMIEIALLSFLIPMVTSGPAALPSSTPSPGFLVGGVTFAGELLGSLLFGVVSDLKGRRIGYLASTALIALAGLLCAASQNVETLVALRFFVGLGLGGVTCAFTLLSEVVGSAHRGKRIILSMGLLWTAGGVFATGAAWALDALIPDPNWQWRALVMVSAAPSVLLLILFPWLVESPRFHLGAGKREAAEKTVRKIALANRASAFPRNFRLREPSAPSSRGEGATIARVLFGEDLWPTTLILASLWLLNMGSYYGICFVTPIYFKAQHDNVYVAAFVSSVSEVPGILAVSWAADRVGRRGALIAGYSVCAVATALLSLSAYLPYAALVTSAVFSRASAMASIMALYLYTPEVYPTQARNAALGLGSACSRVAGILVSYLSFRSETLASAVAAIAVYAASVAVSAVLAFLLPIETKGRSSDALRTTTA</sequence>
<dbReference type="Pfam" id="PF00083">
    <property type="entry name" value="Sugar_tr"/>
    <property type="match status" value="1"/>
</dbReference>
<feature type="transmembrane region" description="Helical" evidence="7">
    <location>
        <begin position="414"/>
        <end position="435"/>
    </location>
</feature>
<gene>
    <name evidence="9" type="ORF">HKI87_03g26790</name>
</gene>
<evidence type="ECO:0000256" key="3">
    <source>
        <dbReference type="ARBA" id="ARBA00022692"/>
    </source>
</evidence>
<dbReference type="Proteomes" id="UP001472866">
    <property type="component" value="Chromosome 03"/>
</dbReference>
<dbReference type="InterPro" id="IPR020846">
    <property type="entry name" value="MFS_dom"/>
</dbReference>
<dbReference type="AlphaFoldDB" id="A0AAX4P688"/>
<accession>A0AAX4P688</accession>
<evidence type="ECO:0000256" key="4">
    <source>
        <dbReference type="ARBA" id="ARBA00022989"/>
    </source>
</evidence>
<dbReference type="PANTHER" id="PTHR23511">
    <property type="entry name" value="SYNAPTIC VESICLE GLYCOPROTEIN 2"/>
    <property type="match status" value="1"/>
</dbReference>
<reference evidence="9 10" key="1">
    <citation type="submission" date="2024-03" db="EMBL/GenBank/DDBJ databases">
        <title>Complete genome sequence of the green alga Chloropicon roscoffensis RCC1871.</title>
        <authorList>
            <person name="Lemieux C."/>
            <person name="Pombert J.-F."/>
            <person name="Otis C."/>
            <person name="Turmel M."/>
        </authorList>
    </citation>
    <scope>NUCLEOTIDE SEQUENCE [LARGE SCALE GENOMIC DNA]</scope>
    <source>
        <strain evidence="9 10">RCC1871</strain>
    </source>
</reference>
<evidence type="ECO:0000256" key="2">
    <source>
        <dbReference type="ARBA" id="ARBA00022448"/>
    </source>
</evidence>
<keyword evidence="2" id="KW-0813">Transport</keyword>
<feature type="transmembrane region" description="Helical" evidence="7">
    <location>
        <begin position="354"/>
        <end position="372"/>
    </location>
</feature>
<comment type="subcellular location">
    <subcellularLocation>
        <location evidence="1">Membrane</location>
        <topology evidence="1">Multi-pass membrane protein</topology>
    </subcellularLocation>
</comment>
<dbReference type="GO" id="GO:0022857">
    <property type="term" value="F:transmembrane transporter activity"/>
    <property type="evidence" value="ECO:0007669"/>
    <property type="project" value="InterPro"/>
</dbReference>
<proteinExistence type="predicted"/>
<dbReference type="InterPro" id="IPR005829">
    <property type="entry name" value="Sugar_transporter_CS"/>
</dbReference>
<evidence type="ECO:0000256" key="5">
    <source>
        <dbReference type="ARBA" id="ARBA00023136"/>
    </source>
</evidence>
<feature type="transmembrane region" description="Helical" evidence="7">
    <location>
        <begin position="378"/>
        <end position="402"/>
    </location>
</feature>
<feature type="transmembrane region" description="Helical" evidence="7">
    <location>
        <begin position="140"/>
        <end position="161"/>
    </location>
</feature>
<dbReference type="PROSITE" id="PS00216">
    <property type="entry name" value="SUGAR_TRANSPORT_1"/>
    <property type="match status" value="1"/>
</dbReference>
<keyword evidence="5 7" id="KW-0472">Membrane</keyword>
<feature type="transmembrane region" description="Helical" evidence="7">
    <location>
        <begin position="206"/>
        <end position="228"/>
    </location>
</feature>
<feature type="compositionally biased region" description="Acidic residues" evidence="6">
    <location>
        <begin position="1"/>
        <end position="14"/>
    </location>
</feature>
<evidence type="ECO:0000259" key="8">
    <source>
        <dbReference type="PROSITE" id="PS50850"/>
    </source>
</evidence>
<feature type="transmembrane region" description="Helical" evidence="7">
    <location>
        <begin position="87"/>
        <end position="107"/>
    </location>
</feature>
<feature type="transmembrane region" description="Helical" evidence="7">
    <location>
        <begin position="441"/>
        <end position="464"/>
    </location>
</feature>
<dbReference type="GO" id="GO:0016020">
    <property type="term" value="C:membrane"/>
    <property type="evidence" value="ECO:0007669"/>
    <property type="project" value="UniProtKB-SubCell"/>
</dbReference>
<feature type="transmembrane region" description="Helical" evidence="7">
    <location>
        <begin position="45"/>
        <end position="67"/>
    </location>
</feature>
<protein>
    <submittedName>
        <fullName evidence="9">MFS general substrate transporter</fullName>
    </submittedName>
</protein>
<dbReference type="PANTHER" id="PTHR23511:SF34">
    <property type="entry name" value="SYNAPTIC VESICLE GLYCOPROTEIN 2"/>
    <property type="match status" value="1"/>
</dbReference>
<keyword evidence="10" id="KW-1185">Reference proteome</keyword>
<feature type="transmembrane region" description="Helical" evidence="7">
    <location>
        <begin position="324"/>
        <end position="347"/>
    </location>
</feature>
<feature type="transmembrane region" description="Helical" evidence="7">
    <location>
        <begin position="173"/>
        <end position="194"/>
    </location>
</feature>
<dbReference type="InterPro" id="IPR005828">
    <property type="entry name" value="MFS_sugar_transport-like"/>
</dbReference>
<name>A0AAX4P688_9CHLO</name>
<dbReference type="Gene3D" id="1.20.1250.20">
    <property type="entry name" value="MFS general substrate transporter like domains"/>
    <property type="match status" value="1"/>
</dbReference>
<evidence type="ECO:0000256" key="6">
    <source>
        <dbReference type="SAM" id="MobiDB-lite"/>
    </source>
</evidence>
<feature type="transmembrane region" description="Helical" evidence="7">
    <location>
        <begin position="114"/>
        <end position="134"/>
    </location>
</feature>
<dbReference type="PROSITE" id="PS50850">
    <property type="entry name" value="MFS"/>
    <property type="match status" value="1"/>
</dbReference>
<evidence type="ECO:0000256" key="7">
    <source>
        <dbReference type="SAM" id="Phobius"/>
    </source>
</evidence>
<evidence type="ECO:0000313" key="10">
    <source>
        <dbReference type="Proteomes" id="UP001472866"/>
    </source>
</evidence>
<organism evidence="9 10">
    <name type="scientific">Chloropicon roscoffensis</name>
    <dbReference type="NCBI Taxonomy" id="1461544"/>
    <lineage>
        <taxon>Eukaryota</taxon>
        <taxon>Viridiplantae</taxon>
        <taxon>Chlorophyta</taxon>
        <taxon>Chloropicophyceae</taxon>
        <taxon>Chloropicales</taxon>
        <taxon>Chloropicaceae</taxon>
        <taxon>Chloropicon</taxon>
    </lineage>
</organism>
<evidence type="ECO:0000256" key="1">
    <source>
        <dbReference type="ARBA" id="ARBA00004141"/>
    </source>
</evidence>
<feature type="domain" description="Major facilitator superfamily (MFS) profile" evidence="8">
    <location>
        <begin position="45"/>
        <end position="469"/>
    </location>
</feature>
<feature type="region of interest" description="Disordered" evidence="6">
    <location>
        <begin position="1"/>
        <end position="20"/>
    </location>
</feature>